<evidence type="ECO:0000256" key="8">
    <source>
        <dbReference type="SAM" id="MobiDB-lite"/>
    </source>
</evidence>
<dbReference type="Pfam" id="PF00067">
    <property type="entry name" value="p450"/>
    <property type="match status" value="2"/>
</dbReference>
<keyword evidence="6 7" id="KW-0503">Monooxygenase</keyword>
<comment type="caution">
    <text evidence="9">The sequence shown here is derived from an EMBL/GenBank/DDBJ whole genome shotgun (WGS) entry which is preliminary data.</text>
</comment>
<dbReference type="InterPro" id="IPR036396">
    <property type="entry name" value="Cyt_P450_sf"/>
</dbReference>
<dbReference type="GO" id="GO:0016705">
    <property type="term" value="F:oxidoreductase activity, acting on paired donors, with incorporation or reduction of molecular oxygen"/>
    <property type="evidence" value="ECO:0007669"/>
    <property type="project" value="InterPro"/>
</dbReference>
<dbReference type="STRING" id="83449.BON30_02380"/>
<gene>
    <name evidence="9" type="ORF">BON30_02380</name>
</gene>
<dbReference type="EMBL" id="MPIN01000001">
    <property type="protein sequence ID" value="OJH42875.1"/>
    <property type="molecule type" value="Genomic_DNA"/>
</dbReference>
<evidence type="ECO:0000313" key="10">
    <source>
        <dbReference type="Proteomes" id="UP000182229"/>
    </source>
</evidence>
<dbReference type="InterPro" id="IPR017972">
    <property type="entry name" value="Cyt_P450_CS"/>
</dbReference>
<dbReference type="FunFam" id="1.10.630.10:FF:000018">
    <property type="entry name" value="Cytochrome P450 monooxygenase"/>
    <property type="match status" value="1"/>
</dbReference>
<accession>A0A1L9BKZ4</accession>
<keyword evidence="4 7" id="KW-0560">Oxidoreductase</keyword>
<evidence type="ECO:0000256" key="7">
    <source>
        <dbReference type="RuleBase" id="RU000461"/>
    </source>
</evidence>
<comment type="similarity">
    <text evidence="1 7">Belongs to the cytochrome P450 family.</text>
</comment>
<evidence type="ECO:0000256" key="1">
    <source>
        <dbReference type="ARBA" id="ARBA00010617"/>
    </source>
</evidence>
<reference evidence="10" key="1">
    <citation type="submission" date="2016-11" db="EMBL/GenBank/DDBJ databases">
        <authorList>
            <person name="Shukria A."/>
            <person name="Stevens D.C."/>
        </authorList>
    </citation>
    <scope>NUCLEOTIDE SEQUENCE [LARGE SCALE GENOMIC DNA]</scope>
    <source>
        <strain evidence="10">Cbfe23</strain>
    </source>
</reference>
<dbReference type="InterPro" id="IPR002397">
    <property type="entry name" value="Cyt_P450_B"/>
</dbReference>
<dbReference type="GO" id="GO:0020037">
    <property type="term" value="F:heme binding"/>
    <property type="evidence" value="ECO:0007669"/>
    <property type="project" value="InterPro"/>
</dbReference>
<dbReference type="Gene3D" id="1.10.630.10">
    <property type="entry name" value="Cytochrome P450"/>
    <property type="match status" value="1"/>
</dbReference>
<dbReference type="GO" id="GO:0005506">
    <property type="term" value="F:iron ion binding"/>
    <property type="evidence" value="ECO:0007669"/>
    <property type="project" value="InterPro"/>
</dbReference>
<evidence type="ECO:0000256" key="2">
    <source>
        <dbReference type="ARBA" id="ARBA00022617"/>
    </source>
</evidence>
<keyword evidence="3 7" id="KW-0479">Metal-binding</keyword>
<dbReference type="PANTHER" id="PTHR46696">
    <property type="entry name" value="P450, PUTATIVE (EUROFUNG)-RELATED"/>
    <property type="match status" value="1"/>
</dbReference>
<keyword evidence="2 7" id="KW-0349">Heme</keyword>
<dbReference type="CDD" id="cd11029">
    <property type="entry name" value="CYP107-like"/>
    <property type="match status" value="1"/>
</dbReference>
<dbReference type="InterPro" id="IPR001128">
    <property type="entry name" value="Cyt_P450"/>
</dbReference>
<proteinExistence type="inferred from homology"/>
<dbReference type="PANTHER" id="PTHR46696:SF1">
    <property type="entry name" value="CYTOCHROME P450 YJIB-RELATED"/>
    <property type="match status" value="1"/>
</dbReference>
<keyword evidence="5 7" id="KW-0408">Iron</keyword>
<evidence type="ECO:0000313" key="9">
    <source>
        <dbReference type="EMBL" id="OJH42875.1"/>
    </source>
</evidence>
<sequence length="471" mass="52067">MATIPPDVQKRETAPSTDAGRGAKTTPDEAPAAPPTVKLDRANPEFLAGAHAVYSGLRAQGPVVRASFGTNFTDGARAAGSPERQTQGASEHAWLFVTRYDEAVEALLDERFSSDFRTGMTPEQQERAAAALPEEFQPIAHSLLMLDPPDHTRLRKLVQPNFTARAMDALKPRIQRLVDELLDKAERAAAERGETSPERRMEFVEAFAYPLPVQVISDLLGIPVEDQPQVHVWAERFLQADPQQYMANHEARAGMMAFTRYLEGLFERKRREPTEDMISQMVHAQEDGDRLNPRELLSMVFILFLAGHITTVNLLGNGVVALLTHPEQHARFLADPAGMAKGMVEETLRYWGPVDFLGSPRTVKEDSALGGVHIPKGSKLTVGLASANRDPHRFENPDAYDISRPDAHRNIAFGKGIHVCIGAPLARLEAQIAFETLFRRFPKLRLAVSADSLRLGVGAAMRGFKHIPVLY</sequence>
<evidence type="ECO:0000256" key="6">
    <source>
        <dbReference type="ARBA" id="ARBA00023033"/>
    </source>
</evidence>
<dbReference type="Proteomes" id="UP000182229">
    <property type="component" value="Unassembled WGS sequence"/>
</dbReference>
<evidence type="ECO:0000256" key="4">
    <source>
        <dbReference type="ARBA" id="ARBA00023002"/>
    </source>
</evidence>
<organism evidence="9 10">
    <name type="scientific">Cystobacter ferrugineus</name>
    <dbReference type="NCBI Taxonomy" id="83449"/>
    <lineage>
        <taxon>Bacteria</taxon>
        <taxon>Pseudomonadati</taxon>
        <taxon>Myxococcota</taxon>
        <taxon>Myxococcia</taxon>
        <taxon>Myxococcales</taxon>
        <taxon>Cystobacterineae</taxon>
        <taxon>Archangiaceae</taxon>
        <taxon>Cystobacter</taxon>
    </lineage>
</organism>
<dbReference type="PRINTS" id="PR00359">
    <property type="entry name" value="BP450"/>
</dbReference>
<name>A0A1L9BKZ4_9BACT</name>
<dbReference type="GO" id="GO:0004497">
    <property type="term" value="F:monooxygenase activity"/>
    <property type="evidence" value="ECO:0007669"/>
    <property type="project" value="UniProtKB-KW"/>
</dbReference>
<protein>
    <submittedName>
        <fullName evidence="9">Cytochrome hydroxylase</fullName>
    </submittedName>
</protein>
<dbReference type="PROSITE" id="PS00086">
    <property type="entry name" value="CYTOCHROME_P450"/>
    <property type="match status" value="1"/>
</dbReference>
<evidence type="ECO:0000256" key="5">
    <source>
        <dbReference type="ARBA" id="ARBA00023004"/>
    </source>
</evidence>
<dbReference type="AlphaFoldDB" id="A0A1L9BKZ4"/>
<reference evidence="9 10" key="2">
    <citation type="submission" date="2016-12" db="EMBL/GenBank/DDBJ databases">
        <title>Draft Genome Sequence of Cystobacter ferrugineus Strain Cbfe23.</title>
        <authorList>
            <person name="Akbar S."/>
            <person name="Dowd S.E."/>
            <person name="Stevens D.C."/>
        </authorList>
    </citation>
    <scope>NUCLEOTIDE SEQUENCE [LARGE SCALE GENOMIC DNA]</scope>
    <source>
        <strain evidence="9 10">Cbfe23</strain>
    </source>
</reference>
<dbReference type="RefSeq" id="WP_071896965.1">
    <property type="nucleotide sequence ID" value="NZ_MPIN01000001.1"/>
</dbReference>
<dbReference type="SUPFAM" id="SSF48264">
    <property type="entry name" value="Cytochrome P450"/>
    <property type="match status" value="1"/>
</dbReference>
<dbReference type="OrthoDB" id="4511384at2"/>
<feature type="region of interest" description="Disordered" evidence="8">
    <location>
        <begin position="1"/>
        <end position="37"/>
    </location>
</feature>
<keyword evidence="10" id="KW-1185">Reference proteome</keyword>
<evidence type="ECO:0000256" key="3">
    <source>
        <dbReference type="ARBA" id="ARBA00022723"/>
    </source>
</evidence>